<evidence type="ECO:0000256" key="1">
    <source>
        <dbReference type="SAM" id="MobiDB-lite"/>
    </source>
</evidence>
<keyword evidence="3" id="KW-1185">Reference proteome</keyword>
<feature type="region of interest" description="Disordered" evidence="1">
    <location>
        <begin position="204"/>
        <end position="228"/>
    </location>
</feature>
<comment type="caution">
    <text evidence="2">The sequence shown here is derived from an EMBL/GenBank/DDBJ whole genome shotgun (WGS) entry which is preliminary data.</text>
</comment>
<feature type="region of interest" description="Disordered" evidence="1">
    <location>
        <begin position="137"/>
        <end position="177"/>
    </location>
</feature>
<feature type="region of interest" description="Disordered" evidence="1">
    <location>
        <begin position="1"/>
        <end position="88"/>
    </location>
</feature>
<reference evidence="2" key="1">
    <citation type="submission" date="2019-05" db="EMBL/GenBank/DDBJ databases">
        <title>Annotation for the trematode Fasciolopsis buski.</title>
        <authorList>
            <person name="Choi Y.-J."/>
        </authorList>
    </citation>
    <scope>NUCLEOTIDE SEQUENCE</scope>
    <source>
        <strain evidence="2">HT</strain>
        <tissue evidence="2">Whole worm</tissue>
    </source>
</reference>
<feature type="compositionally biased region" description="Basic residues" evidence="1">
    <location>
        <begin position="52"/>
        <end position="69"/>
    </location>
</feature>
<dbReference type="OrthoDB" id="6244546at2759"/>
<accession>A0A8E0VLC9</accession>
<dbReference type="EMBL" id="LUCM01003396">
    <property type="protein sequence ID" value="KAA0195872.1"/>
    <property type="molecule type" value="Genomic_DNA"/>
</dbReference>
<evidence type="ECO:0000313" key="2">
    <source>
        <dbReference type="EMBL" id="KAA0195872.1"/>
    </source>
</evidence>
<sequence>MPKHRWPLQMGSQVSSTGRKSESSNTQTAGDVASAYKTTTKPGQSQLQQQPQHHHQQHKQQKQQQHHLRQQNNEATNTNAREHNQPDRLKMLFRDQRGYRMLSEQKVSEWLNKNKQYYLVVPKDLTEIPEQIFSPLEQTEQEWRHDDPQSNQAKSEMSTQNADSRAFGGSSEVYQPQNNRDKMNHFARKLSTQKHNGHHSSMIIHKSEQSHSRGLRSLARQPRESRRGHELGLHRIERSTTTTESLSTRLVQRELERLSGMHKRHRPSCSRRESHSLVPNSSHVHRRQSEGLPVNSNCMGARKTLPSMLQNNAHCRQRYRIPEAHLEPVRSLQHTSFKRLQNSKRQIAAALPRREKIPRKFEMLPVGKDCHLQEARNQLMTFAKSRSHSAVWRSPGAIQRLQRFATFWMGASGRSPERCEVSERLL</sequence>
<feature type="compositionally biased region" description="Basic residues" evidence="1">
    <location>
        <begin position="260"/>
        <end position="269"/>
    </location>
</feature>
<organism evidence="2 3">
    <name type="scientific">Fasciolopsis buskii</name>
    <dbReference type="NCBI Taxonomy" id="27845"/>
    <lineage>
        <taxon>Eukaryota</taxon>
        <taxon>Metazoa</taxon>
        <taxon>Spiralia</taxon>
        <taxon>Lophotrochozoa</taxon>
        <taxon>Platyhelminthes</taxon>
        <taxon>Trematoda</taxon>
        <taxon>Digenea</taxon>
        <taxon>Plagiorchiida</taxon>
        <taxon>Echinostomata</taxon>
        <taxon>Echinostomatoidea</taxon>
        <taxon>Fasciolidae</taxon>
        <taxon>Fasciolopsis</taxon>
    </lineage>
</organism>
<feature type="compositionally biased region" description="Polar residues" evidence="1">
    <location>
        <begin position="149"/>
        <end position="163"/>
    </location>
</feature>
<gene>
    <name evidence="2" type="ORF">FBUS_02868</name>
</gene>
<dbReference type="AlphaFoldDB" id="A0A8E0VLC9"/>
<name>A0A8E0VLC9_9TREM</name>
<evidence type="ECO:0000313" key="3">
    <source>
        <dbReference type="Proteomes" id="UP000728185"/>
    </source>
</evidence>
<protein>
    <submittedName>
        <fullName evidence="2">Uncharacterized protein</fullName>
    </submittedName>
</protein>
<feature type="compositionally biased region" description="Polar residues" evidence="1">
    <location>
        <begin position="10"/>
        <end position="29"/>
    </location>
</feature>
<dbReference type="Proteomes" id="UP000728185">
    <property type="component" value="Unassembled WGS sequence"/>
</dbReference>
<feature type="region of interest" description="Disordered" evidence="1">
    <location>
        <begin position="260"/>
        <end position="295"/>
    </location>
</feature>
<proteinExistence type="predicted"/>